<reference evidence="3" key="1">
    <citation type="submission" date="2016-11" db="UniProtKB">
        <authorList>
            <consortium name="WormBaseParasite"/>
        </authorList>
    </citation>
    <scope>IDENTIFICATION</scope>
</reference>
<proteinExistence type="predicted"/>
<feature type="transmembrane region" description="Helical" evidence="1">
    <location>
        <begin position="77"/>
        <end position="100"/>
    </location>
</feature>
<evidence type="ECO:0000256" key="1">
    <source>
        <dbReference type="SAM" id="Phobius"/>
    </source>
</evidence>
<dbReference type="WBParaSite" id="MhA1_Contig249.frz3.gene2">
    <property type="protein sequence ID" value="MhA1_Contig249.frz3.gene2"/>
    <property type="gene ID" value="MhA1_Contig249.frz3.gene2"/>
</dbReference>
<evidence type="ECO:0000313" key="2">
    <source>
        <dbReference type="Proteomes" id="UP000095281"/>
    </source>
</evidence>
<organism evidence="2 3">
    <name type="scientific">Meloidogyne hapla</name>
    <name type="common">Root-knot nematode worm</name>
    <dbReference type="NCBI Taxonomy" id="6305"/>
    <lineage>
        <taxon>Eukaryota</taxon>
        <taxon>Metazoa</taxon>
        <taxon>Ecdysozoa</taxon>
        <taxon>Nematoda</taxon>
        <taxon>Chromadorea</taxon>
        <taxon>Rhabditida</taxon>
        <taxon>Tylenchina</taxon>
        <taxon>Tylenchomorpha</taxon>
        <taxon>Tylenchoidea</taxon>
        <taxon>Meloidogynidae</taxon>
        <taxon>Meloidogyninae</taxon>
        <taxon>Meloidogyne</taxon>
    </lineage>
</organism>
<keyword evidence="1" id="KW-1133">Transmembrane helix</keyword>
<accession>A0A1I8BH52</accession>
<keyword evidence="1" id="KW-0472">Membrane</keyword>
<feature type="transmembrane region" description="Helical" evidence="1">
    <location>
        <begin position="47"/>
        <end position="65"/>
    </location>
</feature>
<dbReference type="Proteomes" id="UP000095281">
    <property type="component" value="Unplaced"/>
</dbReference>
<name>A0A1I8BH52_MELHA</name>
<dbReference type="AlphaFoldDB" id="A0A1I8BH52"/>
<keyword evidence="1" id="KW-0812">Transmembrane</keyword>
<evidence type="ECO:0000313" key="3">
    <source>
        <dbReference type="WBParaSite" id="MhA1_Contig249.frz3.gene2"/>
    </source>
</evidence>
<keyword evidence="2" id="KW-1185">Reference proteome</keyword>
<protein>
    <submittedName>
        <fullName evidence="3">7TM_GPCR_Srx domain-containing protein</fullName>
    </submittedName>
</protein>
<sequence length="119" mass="13389">MNENNIQMRNNSLTFIIMEIVNVFLDSIGVILFGVIVWVTLKYKNLYISNCHCLIGVYCLCGFFTKFNTILSASLEISGIQAFICGFIYLPAAAIMHGIFPFMLAIGLDRLLSIITPIW</sequence>
<feature type="transmembrane region" description="Helical" evidence="1">
    <location>
        <begin position="12"/>
        <end position="41"/>
    </location>
</feature>